<dbReference type="RefSeq" id="WP_072068504.1">
    <property type="nucleotide sequence ID" value="NZ_CP047344.1"/>
</dbReference>
<protein>
    <recommendedName>
        <fullName evidence="3">DUF2622 domain-containing protein</fullName>
    </recommendedName>
</protein>
<accession>A0A6G6SLC1</accession>
<dbReference type="OrthoDB" id="330204at2"/>
<dbReference type="Proteomes" id="UP000503287">
    <property type="component" value="Chromosome"/>
</dbReference>
<name>A0A6G6SLC1_PROVU</name>
<keyword evidence="2" id="KW-1185">Reference proteome</keyword>
<evidence type="ECO:0000313" key="1">
    <source>
        <dbReference type="EMBL" id="QIF94556.1"/>
    </source>
</evidence>
<sequence length="93" mass="10704">MPEFTVRVELSDPENADYVLLTQKMEKEGFKKEINGLKGKYILPLAEFNYHTETKGHKEVIELAFSIAEKITLNPAILVTEVKNRAWKGLERL</sequence>
<gene>
    <name evidence="1" type="ORF">GTH24_11865</name>
</gene>
<evidence type="ECO:0000313" key="2">
    <source>
        <dbReference type="Proteomes" id="UP000503287"/>
    </source>
</evidence>
<organism evidence="1 2">
    <name type="scientific">Proteus vulgaris</name>
    <dbReference type="NCBI Taxonomy" id="585"/>
    <lineage>
        <taxon>Bacteria</taxon>
        <taxon>Pseudomonadati</taxon>
        <taxon>Pseudomonadota</taxon>
        <taxon>Gammaproteobacteria</taxon>
        <taxon>Enterobacterales</taxon>
        <taxon>Morganellaceae</taxon>
        <taxon>Proteus</taxon>
    </lineage>
</organism>
<evidence type="ECO:0008006" key="3">
    <source>
        <dbReference type="Google" id="ProtNLM"/>
    </source>
</evidence>
<reference evidence="1 2" key="1">
    <citation type="submission" date="2020-01" db="EMBL/GenBank/DDBJ databases">
        <title>The genomic epidemiology of tigecycline resistance gene tet(X) variants in a swine farm in China.</title>
        <authorList>
            <person name="Peng K."/>
            <person name="Li R."/>
        </authorList>
    </citation>
    <scope>NUCLEOTIDE SEQUENCE [LARGE SCALE GENOMIC DNA]</scope>
    <source>
        <strain evidence="1 2">ZN3</strain>
    </source>
</reference>
<dbReference type="EMBL" id="CP047344">
    <property type="protein sequence ID" value="QIF94556.1"/>
    <property type="molecule type" value="Genomic_DNA"/>
</dbReference>
<dbReference type="AlphaFoldDB" id="A0A6G6SLC1"/>
<proteinExistence type="predicted"/>